<dbReference type="Proteomes" id="UP000284841">
    <property type="component" value="Unassembled WGS sequence"/>
</dbReference>
<dbReference type="AlphaFoldDB" id="A0A415DVX1"/>
<feature type="domain" description="CpXC" evidence="1">
    <location>
        <begin position="7"/>
        <end position="128"/>
    </location>
</feature>
<dbReference type="OrthoDB" id="9784124at2"/>
<organism evidence="2 3">
    <name type="scientific">Emergencia timonensis</name>
    <dbReference type="NCBI Taxonomy" id="1776384"/>
    <lineage>
        <taxon>Bacteria</taxon>
        <taxon>Bacillati</taxon>
        <taxon>Bacillota</taxon>
        <taxon>Clostridia</taxon>
        <taxon>Peptostreptococcales</taxon>
        <taxon>Anaerovoracaceae</taxon>
        <taxon>Emergencia</taxon>
    </lineage>
</organism>
<dbReference type="InterPro" id="IPR025682">
    <property type="entry name" value="CpXC_dom"/>
</dbReference>
<gene>
    <name evidence="2" type="ORF">DW099_16820</name>
</gene>
<dbReference type="EMBL" id="QRMS01000006">
    <property type="protein sequence ID" value="RHJ84636.1"/>
    <property type="molecule type" value="Genomic_DNA"/>
</dbReference>
<sequence>MEKEKFKCPNCEHEITMNLNEFVDVSTDPEFKEKIMNGEFFLIKCPECGDETLVEYPVMYMDPDKKLTIYMAPEHEADLLEQLNSLEVPEGDLDEEAIFRVVGNSAELLEKILLADGGRDDRVMELYKAIIVENMKEEWPDVKIRDLLYFFDNGEEYFIIWDYDNAAGEQLTVNVDDELYTQLKDDYLAALAIPANKYAEVNDKWLAERIDVVE</sequence>
<keyword evidence="3" id="KW-1185">Reference proteome</keyword>
<reference evidence="2 3" key="1">
    <citation type="submission" date="2018-08" db="EMBL/GenBank/DDBJ databases">
        <title>A genome reference for cultivated species of the human gut microbiota.</title>
        <authorList>
            <person name="Zou Y."/>
            <person name="Xue W."/>
            <person name="Luo G."/>
        </authorList>
    </citation>
    <scope>NUCLEOTIDE SEQUENCE [LARGE SCALE GENOMIC DNA]</scope>
    <source>
        <strain evidence="2 3">AM07-24</strain>
    </source>
</reference>
<name>A0A415DVX1_9FIRM</name>
<proteinExistence type="predicted"/>
<dbReference type="Pfam" id="PF14353">
    <property type="entry name" value="CpXC"/>
    <property type="match status" value="1"/>
</dbReference>
<comment type="caution">
    <text evidence="2">The sequence shown here is derived from an EMBL/GenBank/DDBJ whole genome shotgun (WGS) entry which is preliminary data.</text>
</comment>
<evidence type="ECO:0000313" key="3">
    <source>
        <dbReference type="Proteomes" id="UP000284841"/>
    </source>
</evidence>
<dbReference type="RefSeq" id="WP_067535603.1">
    <property type="nucleotide sequence ID" value="NZ_AP025567.1"/>
</dbReference>
<evidence type="ECO:0000313" key="2">
    <source>
        <dbReference type="EMBL" id="RHJ84636.1"/>
    </source>
</evidence>
<dbReference type="GeneID" id="83003750"/>
<protein>
    <recommendedName>
        <fullName evidence="1">CpXC domain-containing protein</fullName>
    </recommendedName>
</protein>
<accession>A0A415DVX1</accession>
<evidence type="ECO:0000259" key="1">
    <source>
        <dbReference type="Pfam" id="PF14353"/>
    </source>
</evidence>
<dbReference type="STRING" id="1776384.GCA_900086585_01370"/>